<keyword evidence="1" id="KW-0472">Membrane</keyword>
<reference evidence="2" key="2">
    <citation type="submission" date="2020-05" db="UniProtKB">
        <authorList>
            <consortium name="EnsemblMetazoa"/>
        </authorList>
    </citation>
    <scope>IDENTIFICATION</scope>
    <source>
        <strain evidence="2">IAEA</strain>
    </source>
</reference>
<organism evidence="2 3">
    <name type="scientific">Glossina palpalis gambiensis</name>
    <dbReference type="NCBI Taxonomy" id="67801"/>
    <lineage>
        <taxon>Eukaryota</taxon>
        <taxon>Metazoa</taxon>
        <taxon>Ecdysozoa</taxon>
        <taxon>Arthropoda</taxon>
        <taxon>Hexapoda</taxon>
        <taxon>Insecta</taxon>
        <taxon>Pterygota</taxon>
        <taxon>Neoptera</taxon>
        <taxon>Endopterygota</taxon>
        <taxon>Diptera</taxon>
        <taxon>Brachycera</taxon>
        <taxon>Muscomorpha</taxon>
        <taxon>Hippoboscoidea</taxon>
        <taxon>Glossinidae</taxon>
        <taxon>Glossina</taxon>
    </lineage>
</organism>
<evidence type="ECO:0000256" key="1">
    <source>
        <dbReference type="SAM" id="Phobius"/>
    </source>
</evidence>
<protein>
    <submittedName>
        <fullName evidence="2">Uncharacterized protein</fullName>
    </submittedName>
</protein>
<dbReference type="EnsemblMetazoa" id="GPPI035077-RA">
    <property type="protein sequence ID" value="GPPI035077-PA"/>
    <property type="gene ID" value="GPPI035077"/>
</dbReference>
<dbReference type="VEuPathDB" id="VectorBase:GPPI035077"/>
<reference evidence="3" key="1">
    <citation type="submission" date="2015-01" db="EMBL/GenBank/DDBJ databases">
        <authorList>
            <person name="Aksoy S."/>
            <person name="Warren W."/>
            <person name="Wilson R.K."/>
        </authorList>
    </citation>
    <scope>NUCLEOTIDE SEQUENCE [LARGE SCALE GENOMIC DNA]</scope>
    <source>
        <strain evidence="3">IAEA</strain>
    </source>
</reference>
<feature type="transmembrane region" description="Helical" evidence="1">
    <location>
        <begin position="16"/>
        <end position="34"/>
    </location>
</feature>
<keyword evidence="3" id="KW-1185">Reference proteome</keyword>
<dbReference type="EMBL" id="JXJN01017069">
    <property type="status" value="NOT_ANNOTATED_CDS"/>
    <property type="molecule type" value="Genomic_DNA"/>
</dbReference>
<evidence type="ECO:0000313" key="2">
    <source>
        <dbReference type="EnsemblMetazoa" id="GPPI035077-PA"/>
    </source>
</evidence>
<keyword evidence="1" id="KW-1133">Transmembrane helix</keyword>
<keyword evidence="1" id="KW-0812">Transmembrane</keyword>
<proteinExistence type="predicted"/>
<sequence length="130" mass="14786">MYGYRQIHTHLSISKQLITIPSAVIVLMITVSPIKMSRSETDMKASLIISMARSSLISHGISNCRLVKPIRLSNICWILAQDAPAAFVTHLKQNSLPADFIIPKNFNSALFATEVARFRFYSHRHWVEIY</sequence>
<dbReference type="AlphaFoldDB" id="A0A1B0BMV8"/>
<dbReference type="Proteomes" id="UP000092460">
    <property type="component" value="Unassembled WGS sequence"/>
</dbReference>
<evidence type="ECO:0000313" key="3">
    <source>
        <dbReference type="Proteomes" id="UP000092460"/>
    </source>
</evidence>
<accession>A0A1B0BMV8</accession>
<name>A0A1B0BMV8_9MUSC</name>